<proteinExistence type="predicted"/>
<dbReference type="PANTHER" id="PTHR43353">
    <property type="entry name" value="SUCCINATE-SEMIALDEHYDE DEHYDROGENASE, MITOCHONDRIAL"/>
    <property type="match status" value="1"/>
</dbReference>
<dbReference type="Proteomes" id="UP000753724">
    <property type="component" value="Unassembled WGS sequence"/>
</dbReference>
<sequence length="523" mass="52749">MIHGTLLIGSADVARAQTFAATNPATGAALEGAFALATAQDVADAAALADAAAVPFAALSPDARAAFLESIAEEIAAIGDDLITRAMAESGLPRARLEGERGRTMGQLRLFASVLREGSWAQITIDPALPERAPLPRPDLRRRHVALGPVAVFGASNFPLAFSVAGGDTASALAAGCPVIAKGHPAHPGTGELMARAIRRAVAAHGLPEGTFSYLNATNDVAGLLVADPRVQAVGFTGSRVGGLALMQAAAARTQPIPVYAEMSAVNPVLLFPAALAARAEALGAAYVGSLTMGAGQFCTNPGLVIAPAGADLDTFLTAAAAAMAVNAPQDMLTPGIHAAYQAGVAALDGHAAVTTLARGTTPTGPHQAQGAVFVTSAQAFLADKALGHEVFGAAGLVVTVSDMGEAATVLAALEGQLTATLHIDAADEPAAAALLPILERKVGRILVNGWPTGVEVCHAMVHGGPFPATSDGRTTSVGAAAIERFLRPVCYQNLPASLLPDALADANPWGAPRRIDGTLSLA</sequence>
<dbReference type="InterPro" id="IPR015590">
    <property type="entry name" value="Aldehyde_DH_dom"/>
</dbReference>
<dbReference type="PANTHER" id="PTHR43353:SF3">
    <property type="entry name" value="ALDEHYDE DEHYDROGENASE-RELATED"/>
    <property type="match status" value="1"/>
</dbReference>
<dbReference type="InterPro" id="IPR016162">
    <property type="entry name" value="Ald_DH_N"/>
</dbReference>
<name>A0ABW9XBA5_9SPHN</name>
<dbReference type="Gene3D" id="3.40.605.10">
    <property type="entry name" value="Aldehyde Dehydrogenase, Chain A, domain 1"/>
    <property type="match status" value="1"/>
</dbReference>
<dbReference type="RefSeq" id="WP_161717111.1">
    <property type="nucleotide sequence ID" value="NZ_JAAAPO010000002.1"/>
</dbReference>
<dbReference type="InterPro" id="IPR050740">
    <property type="entry name" value="Aldehyde_DH_Superfamily"/>
</dbReference>
<feature type="domain" description="Aldehyde dehydrogenase" evidence="2">
    <location>
        <begin position="17"/>
        <end position="465"/>
    </location>
</feature>
<protein>
    <submittedName>
        <fullName evidence="3">Aldehyde dehydrogenase family protein</fullName>
    </submittedName>
</protein>
<dbReference type="InterPro" id="IPR016163">
    <property type="entry name" value="Ald_DH_C"/>
</dbReference>
<gene>
    <name evidence="3" type="ORF">GTZ99_04475</name>
</gene>
<keyword evidence="1" id="KW-0560">Oxidoreductase</keyword>
<dbReference type="EMBL" id="JAAAPO010000002">
    <property type="protein sequence ID" value="NBC35808.1"/>
    <property type="molecule type" value="Genomic_DNA"/>
</dbReference>
<evidence type="ECO:0000313" key="4">
    <source>
        <dbReference type="Proteomes" id="UP000753724"/>
    </source>
</evidence>
<dbReference type="Gene3D" id="3.40.309.10">
    <property type="entry name" value="Aldehyde Dehydrogenase, Chain A, domain 2"/>
    <property type="match status" value="1"/>
</dbReference>
<organism evidence="3 4">
    <name type="scientific">Novosphingobium ovatum</name>
    <dbReference type="NCBI Taxonomy" id="1908523"/>
    <lineage>
        <taxon>Bacteria</taxon>
        <taxon>Pseudomonadati</taxon>
        <taxon>Pseudomonadota</taxon>
        <taxon>Alphaproteobacteria</taxon>
        <taxon>Sphingomonadales</taxon>
        <taxon>Sphingomonadaceae</taxon>
        <taxon>Novosphingobium</taxon>
    </lineage>
</organism>
<comment type="caution">
    <text evidence="3">The sequence shown here is derived from an EMBL/GenBank/DDBJ whole genome shotgun (WGS) entry which is preliminary data.</text>
</comment>
<dbReference type="InterPro" id="IPR044151">
    <property type="entry name" value="ALDH_KGSADH"/>
</dbReference>
<dbReference type="SUPFAM" id="SSF53720">
    <property type="entry name" value="ALDH-like"/>
    <property type="match status" value="1"/>
</dbReference>
<accession>A0ABW9XBA5</accession>
<keyword evidence="4" id="KW-1185">Reference proteome</keyword>
<reference evidence="4" key="1">
    <citation type="submission" date="2020-01" db="EMBL/GenBank/DDBJ databases">
        <title>Sphingomonas sp. strain CSW-10.</title>
        <authorList>
            <person name="Chen W.-M."/>
        </authorList>
    </citation>
    <scope>NUCLEOTIDE SEQUENCE [LARGE SCALE GENOMIC DNA]</scope>
    <source>
        <strain evidence="4">FSY-8</strain>
    </source>
</reference>
<dbReference type="CDD" id="cd07129">
    <property type="entry name" value="ALDH_KGSADH"/>
    <property type="match status" value="1"/>
</dbReference>
<dbReference type="Pfam" id="PF00171">
    <property type="entry name" value="Aldedh"/>
    <property type="match status" value="1"/>
</dbReference>
<evidence type="ECO:0000259" key="2">
    <source>
        <dbReference type="Pfam" id="PF00171"/>
    </source>
</evidence>
<evidence type="ECO:0000256" key="1">
    <source>
        <dbReference type="ARBA" id="ARBA00023002"/>
    </source>
</evidence>
<evidence type="ECO:0000313" key="3">
    <source>
        <dbReference type="EMBL" id="NBC35808.1"/>
    </source>
</evidence>
<dbReference type="InterPro" id="IPR016161">
    <property type="entry name" value="Ald_DH/histidinol_DH"/>
</dbReference>